<dbReference type="PRINTS" id="PR00344">
    <property type="entry name" value="BCTRLSENSOR"/>
</dbReference>
<comment type="catalytic activity">
    <reaction evidence="1">
        <text>ATP + protein L-histidine = ADP + protein N-phospho-L-histidine.</text>
        <dbReference type="EC" id="2.7.13.3"/>
    </reaction>
</comment>
<evidence type="ECO:0000256" key="11">
    <source>
        <dbReference type="SAM" id="Phobius"/>
    </source>
</evidence>
<keyword evidence="6" id="KW-0808">Transferase</keyword>
<keyword evidence="11" id="KW-1133">Transmembrane helix</keyword>
<evidence type="ECO:0000256" key="4">
    <source>
        <dbReference type="ARBA" id="ARBA00022475"/>
    </source>
</evidence>
<gene>
    <name evidence="13" type="ORF">GCM10010969_05580</name>
</gene>
<dbReference type="SMART" id="SM00304">
    <property type="entry name" value="HAMP"/>
    <property type="match status" value="1"/>
</dbReference>
<evidence type="ECO:0000256" key="6">
    <source>
        <dbReference type="ARBA" id="ARBA00022679"/>
    </source>
</evidence>
<comment type="caution">
    <text evidence="13">The sequence shown here is derived from an EMBL/GenBank/DDBJ whole genome shotgun (WGS) entry which is preliminary data.</text>
</comment>
<sequence>MFQQLRSAFLMSSLRRKLTAAALLCVLLPSILNLSIYNRLTEDAVKKQAIYNAEESLQLVNGSTTNLMKSMLNIANYIQMNVDLNAYFKQLSTGNTDFDAEDKYARFIKDSSVTRQLENFAVVGERCYVTVLLTSGEAYTNYPYWEYDPHRFEQEDWFDRLEELGGLESYWTGAVPTVFESEKKDSPYQISVVRALRQDNSVPYGYVIVTAMETQFSRILQRVNGQEELMILDKQGHIQAHRNTEKIGTEAVFVTSSLKSSSQIMPSEKGDYLVTGLPLSFAGWQLVSAQPYWSATVNISSIFHRMFLFQLVFFALFLGLLLYLLRHFTRPLVQLGKTASAVQLGRLNVRSEVRGDDEIGRLGYSFDGMLDRVEEMIQEVSRTQARKRKAELAMLQAQIHPHFLFNALNSIRMKTMRRGDMESAAMIGSLSNLLRATVGADRDLLPLHEEIQLVRDYVGLMNMRQKERAELLLSVDPEALLIPLPRFCLQPAIENALIHGLESGAGKITVEARLDRGILMLSVSDDGVGIDQGRLEWLRNRLRHGSGEEDGIGKDESEQKRSAENDTEAQLSLQSMESQYTDQFESFNQSERSGSFDGKLSTGTGRSGRGFSGIGLCNVRERMSLTFGPAFRMKVESRQGSGTEILMIIPRKEGEDDV</sequence>
<keyword evidence="5" id="KW-0597">Phosphoprotein</keyword>
<evidence type="ECO:0000256" key="7">
    <source>
        <dbReference type="ARBA" id="ARBA00022777"/>
    </source>
</evidence>
<dbReference type="InterPro" id="IPR050640">
    <property type="entry name" value="Bact_2-comp_sensor_kinase"/>
</dbReference>
<keyword evidence="11" id="KW-0812">Transmembrane</keyword>
<comment type="subcellular location">
    <subcellularLocation>
        <location evidence="2">Cell membrane</location>
        <topology evidence="2">Multi-pass membrane protein</topology>
    </subcellularLocation>
</comment>
<feature type="compositionally biased region" description="Basic and acidic residues" evidence="10">
    <location>
        <begin position="546"/>
        <end position="564"/>
    </location>
</feature>
<evidence type="ECO:0000256" key="9">
    <source>
        <dbReference type="ARBA" id="ARBA00023136"/>
    </source>
</evidence>
<evidence type="ECO:0000313" key="14">
    <source>
        <dbReference type="Proteomes" id="UP000606653"/>
    </source>
</evidence>
<protein>
    <recommendedName>
        <fullName evidence="3">histidine kinase</fullName>
        <ecNumber evidence="3">2.7.13.3</ecNumber>
    </recommendedName>
</protein>
<evidence type="ECO:0000256" key="1">
    <source>
        <dbReference type="ARBA" id="ARBA00000085"/>
    </source>
</evidence>
<dbReference type="InterPro" id="IPR003594">
    <property type="entry name" value="HATPase_dom"/>
</dbReference>
<evidence type="ECO:0000256" key="5">
    <source>
        <dbReference type="ARBA" id="ARBA00022553"/>
    </source>
</evidence>
<dbReference type="Gene3D" id="6.10.340.10">
    <property type="match status" value="1"/>
</dbReference>
<dbReference type="Pfam" id="PF00672">
    <property type="entry name" value="HAMP"/>
    <property type="match status" value="1"/>
</dbReference>
<evidence type="ECO:0000256" key="8">
    <source>
        <dbReference type="ARBA" id="ARBA00023012"/>
    </source>
</evidence>
<keyword evidence="7" id="KW-0418">Kinase</keyword>
<feature type="domain" description="HAMP" evidence="12">
    <location>
        <begin position="326"/>
        <end position="378"/>
    </location>
</feature>
<dbReference type="Pfam" id="PF06580">
    <property type="entry name" value="His_kinase"/>
    <property type="match status" value="1"/>
</dbReference>
<dbReference type="EMBL" id="BMLN01000001">
    <property type="protein sequence ID" value="GGN92736.1"/>
    <property type="molecule type" value="Genomic_DNA"/>
</dbReference>
<feature type="compositionally biased region" description="Polar residues" evidence="10">
    <location>
        <begin position="583"/>
        <end position="593"/>
    </location>
</feature>
<evidence type="ECO:0000256" key="3">
    <source>
        <dbReference type="ARBA" id="ARBA00012438"/>
    </source>
</evidence>
<organism evidence="13 14">
    <name type="scientific">Saccharibacillus kuerlensis</name>
    <dbReference type="NCBI Taxonomy" id="459527"/>
    <lineage>
        <taxon>Bacteria</taxon>
        <taxon>Bacillati</taxon>
        <taxon>Bacillota</taxon>
        <taxon>Bacilli</taxon>
        <taxon>Bacillales</taxon>
        <taxon>Paenibacillaceae</taxon>
        <taxon>Saccharibacillus</taxon>
    </lineage>
</organism>
<feature type="transmembrane region" description="Helical" evidence="11">
    <location>
        <begin position="307"/>
        <end position="325"/>
    </location>
</feature>
<evidence type="ECO:0000256" key="2">
    <source>
        <dbReference type="ARBA" id="ARBA00004651"/>
    </source>
</evidence>
<feature type="region of interest" description="Disordered" evidence="10">
    <location>
        <begin position="583"/>
        <end position="604"/>
    </location>
</feature>
<dbReference type="SUPFAM" id="SSF158472">
    <property type="entry name" value="HAMP domain-like"/>
    <property type="match status" value="1"/>
</dbReference>
<dbReference type="InterPro" id="IPR003660">
    <property type="entry name" value="HAMP_dom"/>
</dbReference>
<proteinExistence type="predicted"/>
<dbReference type="Pfam" id="PF02518">
    <property type="entry name" value="HATPase_c"/>
    <property type="match status" value="1"/>
</dbReference>
<keyword evidence="14" id="KW-1185">Reference proteome</keyword>
<name>A0ABQ2KVC4_9BACL</name>
<evidence type="ECO:0000313" key="13">
    <source>
        <dbReference type="EMBL" id="GGN92736.1"/>
    </source>
</evidence>
<keyword evidence="4" id="KW-1003">Cell membrane</keyword>
<dbReference type="EC" id="2.7.13.3" evidence="3"/>
<dbReference type="PANTHER" id="PTHR34220:SF7">
    <property type="entry name" value="SENSOR HISTIDINE KINASE YPDA"/>
    <property type="match status" value="1"/>
</dbReference>
<dbReference type="PROSITE" id="PS50885">
    <property type="entry name" value="HAMP"/>
    <property type="match status" value="1"/>
</dbReference>
<accession>A0ABQ2KVC4</accession>
<feature type="region of interest" description="Disordered" evidence="10">
    <location>
        <begin position="546"/>
        <end position="568"/>
    </location>
</feature>
<dbReference type="SUPFAM" id="SSF55874">
    <property type="entry name" value="ATPase domain of HSP90 chaperone/DNA topoisomerase II/histidine kinase"/>
    <property type="match status" value="1"/>
</dbReference>
<evidence type="ECO:0000256" key="10">
    <source>
        <dbReference type="SAM" id="MobiDB-lite"/>
    </source>
</evidence>
<dbReference type="InterPro" id="IPR004358">
    <property type="entry name" value="Sig_transdc_His_kin-like_C"/>
</dbReference>
<reference evidence="14" key="1">
    <citation type="journal article" date="2019" name="Int. J. Syst. Evol. Microbiol.">
        <title>The Global Catalogue of Microorganisms (GCM) 10K type strain sequencing project: providing services to taxonomists for standard genome sequencing and annotation.</title>
        <authorList>
            <consortium name="The Broad Institute Genomics Platform"/>
            <consortium name="The Broad Institute Genome Sequencing Center for Infectious Disease"/>
            <person name="Wu L."/>
            <person name="Ma J."/>
        </authorList>
    </citation>
    <scope>NUCLEOTIDE SEQUENCE [LARGE SCALE GENOMIC DNA]</scope>
    <source>
        <strain evidence="14">CGMCC 1.6964</strain>
    </source>
</reference>
<dbReference type="RefSeq" id="WP_018975493.1">
    <property type="nucleotide sequence ID" value="NZ_BMLN01000001.1"/>
</dbReference>
<dbReference type="CDD" id="cd06225">
    <property type="entry name" value="HAMP"/>
    <property type="match status" value="1"/>
</dbReference>
<dbReference type="InterPro" id="IPR010559">
    <property type="entry name" value="Sig_transdc_His_kin_internal"/>
</dbReference>
<evidence type="ECO:0000259" key="12">
    <source>
        <dbReference type="PROSITE" id="PS50885"/>
    </source>
</evidence>
<keyword evidence="8" id="KW-0902">Two-component regulatory system</keyword>
<dbReference type="InterPro" id="IPR036890">
    <property type="entry name" value="HATPase_C_sf"/>
</dbReference>
<dbReference type="Proteomes" id="UP000606653">
    <property type="component" value="Unassembled WGS sequence"/>
</dbReference>
<dbReference type="Gene3D" id="3.30.565.10">
    <property type="entry name" value="Histidine kinase-like ATPase, C-terminal domain"/>
    <property type="match status" value="1"/>
</dbReference>
<dbReference type="PANTHER" id="PTHR34220">
    <property type="entry name" value="SENSOR HISTIDINE KINASE YPDA"/>
    <property type="match status" value="1"/>
</dbReference>
<keyword evidence="9 11" id="KW-0472">Membrane</keyword>